<dbReference type="Pfam" id="PF00400">
    <property type="entry name" value="WD40"/>
    <property type="match status" value="2"/>
</dbReference>
<evidence type="ECO:0000313" key="3">
    <source>
        <dbReference type="EMBL" id="KAH0562387.1"/>
    </source>
</evidence>
<dbReference type="Proteomes" id="UP000750711">
    <property type="component" value="Unassembled WGS sequence"/>
</dbReference>
<accession>A0A9P8LEA4</accession>
<feature type="region of interest" description="Disordered" evidence="2">
    <location>
        <begin position="448"/>
        <end position="481"/>
    </location>
</feature>
<keyword evidence="4" id="KW-1185">Reference proteome</keyword>
<dbReference type="InterPro" id="IPR051959">
    <property type="entry name" value="PAK1-Kinase_Regulator"/>
</dbReference>
<dbReference type="SMART" id="SM00320">
    <property type="entry name" value="WD40"/>
    <property type="match status" value="5"/>
</dbReference>
<evidence type="ECO:0008006" key="5">
    <source>
        <dbReference type="Google" id="ProtNLM"/>
    </source>
</evidence>
<dbReference type="Gene3D" id="2.130.10.10">
    <property type="entry name" value="YVTN repeat-like/Quinoprotein amine dehydrogenase"/>
    <property type="match status" value="2"/>
</dbReference>
<dbReference type="PROSITE" id="PS50082">
    <property type="entry name" value="WD_REPEATS_2"/>
    <property type="match status" value="1"/>
</dbReference>
<dbReference type="PANTHER" id="PTHR44675:SF1">
    <property type="entry name" value="P21-ACTIVATED PROTEIN KINASE-INTERACTING PROTEIN 1"/>
    <property type="match status" value="1"/>
</dbReference>
<gene>
    <name evidence="3" type="ORF">GP486_002923</name>
</gene>
<feature type="region of interest" description="Disordered" evidence="2">
    <location>
        <begin position="1"/>
        <end position="34"/>
    </location>
</feature>
<organism evidence="3 4">
    <name type="scientific">Trichoglossum hirsutum</name>
    <dbReference type="NCBI Taxonomy" id="265104"/>
    <lineage>
        <taxon>Eukaryota</taxon>
        <taxon>Fungi</taxon>
        <taxon>Dikarya</taxon>
        <taxon>Ascomycota</taxon>
        <taxon>Pezizomycotina</taxon>
        <taxon>Geoglossomycetes</taxon>
        <taxon>Geoglossales</taxon>
        <taxon>Geoglossaceae</taxon>
        <taxon>Trichoglossum</taxon>
    </lineage>
</organism>
<dbReference type="AlphaFoldDB" id="A0A9P8LEA4"/>
<name>A0A9P8LEA4_9PEZI</name>
<evidence type="ECO:0000256" key="1">
    <source>
        <dbReference type="PROSITE-ProRule" id="PRU00221"/>
    </source>
</evidence>
<proteinExistence type="predicted"/>
<dbReference type="InterPro" id="IPR015943">
    <property type="entry name" value="WD40/YVTN_repeat-like_dom_sf"/>
</dbReference>
<protein>
    <recommendedName>
        <fullName evidence="5">60S ribosome biogenesis protein Mak11</fullName>
    </recommendedName>
</protein>
<reference evidence="3" key="1">
    <citation type="submission" date="2021-03" db="EMBL/GenBank/DDBJ databases">
        <title>Comparative genomics and phylogenomic investigation of the class Geoglossomycetes provide insights into ecological specialization and systematics.</title>
        <authorList>
            <person name="Melie T."/>
            <person name="Pirro S."/>
            <person name="Miller A.N."/>
            <person name="Quandt A."/>
        </authorList>
    </citation>
    <scope>NUCLEOTIDE SEQUENCE</scope>
    <source>
        <strain evidence="3">CAQ_001_2017</strain>
    </source>
</reference>
<dbReference type="EMBL" id="JAGHQM010000360">
    <property type="protein sequence ID" value="KAH0562387.1"/>
    <property type="molecule type" value="Genomic_DNA"/>
</dbReference>
<comment type="caution">
    <text evidence="3">The sequence shown here is derived from an EMBL/GenBank/DDBJ whole genome shotgun (WGS) entry which is preliminary data.</text>
</comment>
<dbReference type="PANTHER" id="PTHR44675">
    <property type="entry name" value="PAK1 INTERACTING PROTEIN 1"/>
    <property type="match status" value="1"/>
</dbReference>
<evidence type="ECO:0000256" key="2">
    <source>
        <dbReference type="SAM" id="MobiDB-lite"/>
    </source>
</evidence>
<sequence length="536" mass="57048">MGKRKRDTAEEHRSTPASRSAKEQEAASQSTDAAANDHVTIQIITGSYERVLHGITAEIPRIAAGPPERKGEAGVTFSDTFLFHAHTSSIRCLALSPPPSPADASDRNQKVLLATGSSDERINLYQLSAAPPPRNHEVSSIPSLVNVAATENPKNRELGSLIHHSGSVTALHFPTRSKLLSSAEDSTIAIVRTRDWTVLSTIKAPIPKAQGRPSGDTVPPGGVPAGVSDFAVHPSMKLMLTVGKGEKCMRLWNLVTGKKAGVLNFGKEILQGVGEGKWASGEGRRVLWNQKGDEFAVGFEKGAVVFGLNSKPKGRILPSPPTKIHQMRYLDLSAITKNSNSKSDGNESLNVLAASTEDGRIMFYSTVVQETLEAGTDSSEVGIPNCRLLGQLGGQDVGSNGRIKDFDILQVPFRSPEQEELGFIAVTGSSDGTIRLWRIKVHEMLDPAKTNSSSARGKQSPAIRVGSGNAEGKADATRTNCPPTRQIGSLAGAYETGNRIICLKAFVMVGHADVGDGGEVNGEALGREMDVESSDN</sequence>
<dbReference type="InterPro" id="IPR001680">
    <property type="entry name" value="WD40_rpt"/>
</dbReference>
<feature type="repeat" description="WD" evidence="1">
    <location>
        <begin position="426"/>
        <end position="447"/>
    </location>
</feature>
<keyword evidence="1" id="KW-0853">WD repeat</keyword>
<feature type="compositionally biased region" description="Basic and acidic residues" evidence="2">
    <location>
        <begin position="7"/>
        <end position="25"/>
    </location>
</feature>
<feature type="region of interest" description="Disordered" evidence="2">
    <location>
        <begin position="517"/>
        <end position="536"/>
    </location>
</feature>
<evidence type="ECO:0000313" key="4">
    <source>
        <dbReference type="Proteomes" id="UP000750711"/>
    </source>
</evidence>
<dbReference type="InterPro" id="IPR036322">
    <property type="entry name" value="WD40_repeat_dom_sf"/>
</dbReference>
<dbReference type="SUPFAM" id="SSF50978">
    <property type="entry name" value="WD40 repeat-like"/>
    <property type="match status" value="1"/>
</dbReference>